<dbReference type="GO" id="GO:0046488">
    <property type="term" value="P:phosphatidylinositol metabolic process"/>
    <property type="evidence" value="ECO:0007669"/>
    <property type="project" value="UniProtKB-UniRule"/>
</dbReference>
<feature type="domain" description="FYVE-type" evidence="12">
    <location>
        <begin position="123"/>
        <end position="178"/>
    </location>
</feature>
<dbReference type="InterPro" id="IPR027483">
    <property type="entry name" value="PInositol-4-P-4/5-kinase_C_sf"/>
</dbReference>
<evidence type="ECO:0000256" key="11">
    <source>
        <dbReference type="SAM" id="MobiDB-lite"/>
    </source>
</evidence>
<keyword evidence="2 10" id="KW-0808">Transferase</keyword>
<evidence type="ECO:0000256" key="6">
    <source>
        <dbReference type="ARBA" id="ARBA00022777"/>
    </source>
</evidence>
<dbReference type="SMART" id="SM00049">
    <property type="entry name" value="DEP"/>
    <property type="match status" value="1"/>
</dbReference>
<dbReference type="Proteomes" id="UP000648187">
    <property type="component" value="Unassembled WGS sequence"/>
</dbReference>
<dbReference type="Pfam" id="PF01363">
    <property type="entry name" value="FYVE"/>
    <property type="match status" value="1"/>
</dbReference>
<evidence type="ECO:0000259" key="14">
    <source>
        <dbReference type="PROSITE" id="PS51455"/>
    </source>
</evidence>
<evidence type="ECO:0000256" key="10">
    <source>
        <dbReference type="PROSITE-ProRule" id="PRU00781"/>
    </source>
</evidence>
<keyword evidence="6 10" id="KW-0418">Kinase</keyword>
<dbReference type="Gene3D" id="3.30.800.10">
    <property type="entry name" value="Phosphatidylinositol Phosphate Kinase II Beta"/>
    <property type="match status" value="1"/>
</dbReference>
<dbReference type="GO" id="GO:0008270">
    <property type="term" value="F:zinc ion binding"/>
    <property type="evidence" value="ECO:0007669"/>
    <property type="project" value="UniProtKB-KW"/>
</dbReference>
<dbReference type="InterPro" id="IPR000591">
    <property type="entry name" value="DEP_dom"/>
</dbReference>
<keyword evidence="5 9" id="KW-0863">Zinc-finger</keyword>
<evidence type="ECO:0000259" key="13">
    <source>
        <dbReference type="PROSITE" id="PS50186"/>
    </source>
</evidence>
<feature type="compositionally biased region" description="Basic and acidic residues" evidence="11">
    <location>
        <begin position="944"/>
        <end position="958"/>
    </location>
</feature>
<evidence type="ECO:0000256" key="3">
    <source>
        <dbReference type="ARBA" id="ARBA00022723"/>
    </source>
</evidence>
<dbReference type="InterPro" id="IPR044769">
    <property type="entry name" value="PIKfyve_PIPKc"/>
</dbReference>
<evidence type="ECO:0000313" key="15">
    <source>
        <dbReference type="EMBL" id="KAF9408954.1"/>
    </source>
</evidence>
<dbReference type="GO" id="GO:0000285">
    <property type="term" value="F:1-phosphatidylinositol-3-phosphate 5-kinase activity"/>
    <property type="evidence" value="ECO:0007669"/>
    <property type="project" value="UniProtKB-EC"/>
</dbReference>
<keyword evidence="8 10" id="KW-0067">ATP-binding</keyword>
<keyword evidence="7" id="KW-0862">Zinc</keyword>
<dbReference type="FunFam" id="3.50.7.10:FF:000007">
    <property type="entry name" value="1-phosphatidylinositol 3-phosphate 5-kinase isoform X1"/>
    <property type="match status" value="1"/>
</dbReference>
<evidence type="ECO:0000256" key="2">
    <source>
        <dbReference type="ARBA" id="ARBA00022679"/>
    </source>
</evidence>
<dbReference type="PANTHER" id="PTHR46715">
    <property type="entry name" value="1-PHOSPHATIDYLINOSITOL 3-PHOSPHATE 5-KINASE"/>
    <property type="match status" value="1"/>
</dbReference>
<feature type="region of interest" description="Disordered" evidence="11">
    <location>
        <begin position="855"/>
        <end position="890"/>
    </location>
</feature>
<dbReference type="FunFam" id="3.30.40.10:FF:000057">
    <property type="entry name" value="1-phosphatidylinositol 3-phosphate 5-kinase isoform X1"/>
    <property type="match status" value="1"/>
</dbReference>
<dbReference type="InterPro" id="IPR027410">
    <property type="entry name" value="TCP-1-like_intermed_sf"/>
</dbReference>
<feature type="compositionally biased region" description="Pro residues" evidence="11">
    <location>
        <begin position="864"/>
        <end position="873"/>
    </location>
</feature>
<evidence type="ECO:0000256" key="9">
    <source>
        <dbReference type="PROSITE-ProRule" id="PRU00091"/>
    </source>
</evidence>
<dbReference type="SUPFAM" id="SSF56104">
    <property type="entry name" value="SAICAR synthase-like"/>
    <property type="match status" value="1"/>
</dbReference>
<dbReference type="Gene3D" id="3.50.7.10">
    <property type="entry name" value="GroEL"/>
    <property type="match status" value="1"/>
</dbReference>
<feature type="compositionally biased region" description="Basic and acidic residues" evidence="11">
    <location>
        <begin position="56"/>
        <end position="76"/>
    </location>
</feature>
<dbReference type="InterPro" id="IPR043548">
    <property type="entry name" value="PIKfyve"/>
</dbReference>
<dbReference type="Pfam" id="PF00118">
    <property type="entry name" value="Cpn60_TCP1"/>
    <property type="match status" value="1"/>
</dbReference>
<gene>
    <name evidence="15" type="ORF">HW555_011530</name>
</gene>
<feature type="compositionally biased region" description="Basic and acidic residues" evidence="11">
    <location>
        <begin position="1255"/>
        <end position="1268"/>
    </location>
</feature>
<dbReference type="InterPro" id="IPR000306">
    <property type="entry name" value="Znf_FYVE"/>
</dbReference>
<feature type="region of interest" description="Disordered" evidence="11">
    <location>
        <begin position="56"/>
        <end position="78"/>
    </location>
</feature>
<evidence type="ECO:0000313" key="16">
    <source>
        <dbReference type="Proteomes" id="UP000648187"/>
    </source>
</evidence>
<feature type="region of interest" description="Disordered" evidence="11">
    <location>
        <begin position="1130"/>
        <end position="1181"/>
    </location>
</feature>
<feature type="region of interest" description="Disordered" evidence="11">
    <location>
        <begin position="940"/>
        <end position="966"/>
    </location>
</feature>
<evidence type="ECO:0000256" key="4">
    <source>
        <dbReference type="ARBA" id="ARBA00022741"/>
    </source>
</evidence>
<evidence type="ECO:0000256" key="7">
    <source>
        <dbReference type="ARBA" id="ARBA00022833"/>
    </source>
</evidence>
<dbReference type="InterPro" id="IPR011011">
    <property type="entry name" value="Znf_FYVE_PHD"/>
</dbReference>
<keyword evidence="3" id="KW-0479">Metal-binding</keyword>
<dbReference type="Pfam" id="PF00610">
    <property type="entry name" value="DEP"/>
    <property type="match status" value="1"/>
</dbReference>
<dbReference type="InterPro" id="IPR002423">
    <property type="entry name" value="Cpn60/GroEL/TCP-1"/>
</dbReference>
<evidence type="ECO:0000256" key="5">
    <source>
        <dbReference type="ARBA" id="ARBA00022771"/>
    </source>
</evidence>
<reference evidence="15" key="1">
    <citation type="submission" date="2020-08" db="EMBL/GenBank/DDBJ databases">
        <title>Spodoptera exigua strain:BAW_Kor-Di-RS1 Genome sequencing and assembly.</title>
        <authorList>
            <person name="Kim J."/>
            <person name="Nam H.Y."/>
            <person name="Kwon M."/>
            <person name="Choi J.H."/>
            <person name="Cho S.R."/>
            <person name="Kim G.-H."/>
        </authorList>
    </citation>
    <scope>NUCLEOTIDE SEQUENCE</scope>
    <source>
        <strain evidence="15">BAW_Kor-Di-RS1</strain>
        <tissue evidence="15">Whole-body</tissue>
    </source>
</reference>
<proteinExistence type="predicted"/>
<feature type="domain" description="DEP" evidence="13">
    <location>
        <begin position="251"/>
        <end position="320"/>
    </location>
</feature>
<dbReference type="EMBL" id="JACKWZ010000351">
    <property type="protein sequence ID" value="KAF9408954.1"/>
    <property type="molecule type" value="Genomic_DNA"/>
</dbReference>
<sequence length="1517" mass="170748">MILIMDKYDTSQITEFPRYEPESSQSGVSTFFNKLWKFPLFSPSEAVDNMANKAITDGKDAPQNEEQKQDYNDGKPETGAYAEELEGRSLPNVLRRISSLIALGSGGGTKYADTELARYWMPDDISRECYECASRFSTLRRRHHCRVCGQIFCSRCCSQRVPGHIFGCAGGLRVCNYCCNVVLSYLKENDMTGEIPPDLRTLQENLQVKFPENKSQQAHKLRDSFMFPREQEERCEPRPQHETLHDVYRHLTYSLPTQQHRYRLVRYNGVWRGCDILQWVMDNTSNKTRAQATLFCQNLLCAGYMECMTELPQFVDYALYKPIVLPPRATDEENSPAESTRLVESASSSSYCLDLNLDENSARLTKTPKAEKKSSSSEEEPPVLEQNEAPAEAKHICKAIVESGEEHLRLLMRQCLARHALPAAWLQVLYPLCLQAADTIVLDVNSNDIDVRNYVQVKKVPGGSMRDSCLVQGVVLTKNVAHRGMPQQISNPTILLLDCSIAYQRVEGKLTSLEPVLLQEREYLVRCAARIAALRPRVVLVGGAAARGVQDALRSAGVALAAHVRGRALARAARATRASPLSSIDARVGMPRLGTCNNFYVKNYSSKTLMVLEGCAEPNLACCILLRGASLQELIKVKKVVKFMLLACYNWKLEKAFLGDIEAILPEPGMTFDDDVNDNEVSKDDIVKNDITNDDTQSDEREKDDIKRKDSLNEESRKSNETDSTESSRSDNIFTNSSVKDTEKVDDKAVAPNNEDKVDKEVKVSLGDDPLQTTKPFGRKTESDKTLSCGVPIRDFSDPLRATLSVDDDVFLPKEEAKLKADTHTDRWSTDDVVLSMSPNVVIPAPYLESEAGLRGGLRGQLPRPRPSAPSPHAPRLSKHDVRTSQSLPQLKDLHPFAKMAITAPADDPALKAALAHYRATGCRLVNDKHKPHCPMYKPSVVKRVKEPEQDPNEKSNDNEPLDPLAPENHQQLSLLFYSFSNKSANVPDFCVNPRIVTMEMYGELDISLGAFLDNYCFNNDYKCTSPNCNVPMNQHVRARRRMHHNYVQHYWPQQRRQDQRGIEQAGHETFSGLSEGDAEKDYQAFKQHMEQIHLALTSTSLQEHNTTAAVVRSLWSVSDRIISGEKMLREAQDKWSSPPAKNKAQTENAVEEKSELEDSSGDDSNKDNLEEDEEKGDKKTVRQILSQLLSNNQPANQSGMILWSGVVPVMVQAGDLGSVIAATLASVTYRRTRTVHRHNTQTDQEENENTSSTGKDKADGDKSKLKSNDHVEDGLVCRVYYAAQFQRLRHMVLRPLSSPAGEDPAAPPCPAGHRPSCACYDDTKDRADKGLCEIEEGFIRSLAHCVPWAARGGKSGSTFCKTKDDRYVLKEMTKPEWQQFLDFAPHYFAYVTHCRQNKLPSLLVRWENPLYVQSHTARMLFAAIERDTEFLSSHTVMDYSLLLGIDNHTLVLGIIDYIRTFTWDKKLEHLVKKNLGSGQPTVVSPEQYKSRFCSAARKYFLQCPSHWDHLYSNIQE</sequence>
<organism evidence="15 16">
    <name type="scientific">Spodoptera exigua</name>
    <name type="common">Beet armyworm</name>
    <name type="synonym">Noctua fulgens</name>
    <dbReference type="NCBI Taxonomy" id="7107"/>
    <lineage>
        <taxon>Eukaryota</taxon>
        <taxon>Metazoa</taxon>
        <taxon>Ecdysozoa</taxon>
        <taxon>Arthropoda</taxon>
        <taxon>Hexapoda</taxon>
        <taxon>Insecta</taxon>
        <taxon>Pterygota</taxon>
        <taxon>Neoptera</taxon>
        <taxon>Endopterygota</taxon>
        <taxon>Lepidoptera</taxon>
        <taxon>Glossata</taxon>
        <taxon>Ditrysia</taxon>
        <taxon>Noctuoidea</taxon>
        <taxon>Noctuidae</taxon>
        <taxon>Amphipyrinae</taxon>
        <taxon>Spodoptera</taxon>
    </lineage>
</organism>
<dbReference type="GO" id="GO:0031410">
    <property type="term" value="C:cytoplasmic vesicle"/>
    <property type="evidence" value="ECO:0007669"/>
    <property type="project" value="TreeGrafter"/>
</dbReference>
<keyword evidence="4 10" id="KW-0547">Nucleotide-binding</keyword>
<dbReference type="InterPro" id="IPR036390">
    <property type="entry name" value="WH_DNA-bd_sf"/>
</dbReference>
<dbReference type="PANTHER" id="PTHR46715:SF1">
    <property type="entry name" value="1-PHOSPHATIDYLINOSITOL 3-PHOSPHATE 5-KINASE"/>
    <property type="match status" value="1"/>
</dbReference>
<dbReference type="CDD" id="cd15725">
    <property type="entry name" value="FYVE_PIKfyve_Fab1"/>
    <property type="match status" value="1"/>
</dbReference>
<dbReference type="InterPro" id="IPR013083">
    <property type="entry name" value="Znf_RING/FYVE/PHD"/>
</dbReference>
<dbReference type="SUPFAM" id="SSF46785">
    <property type="entry name" value="Winged helix' DNA-binding domain"/>
    <property type="match status" value="1"/>
</dbReference>
<dbReference type="InterPro" id="IPR017455">
    <property type="entry name" value="Znf_FYVE-rel"/>
</dbReference>
<keyword evidence="16" id="KW-1185">Reference proteome</keyword>
<dbReference type="CDD" id="cd17300">
    <property type="entry name" value="PIPKc_PIKfyve"/>
    <property type="match status" value="1"/>
</dbReference>
<dbReference type="InterPro" id="IPR027484">
    <property type="entry name" value="PInositol-4-P-5-kinase_N"/>
</dbReference>
<dbReference type="EC" id="2.7.1.150" evidence="1"/>
<dbReference type="PROSITE" id="PS50186">
    <property type="entry name" value="DEP"/>
    <property type="match status" value="1"/>
</dbReference>
<dbReference type="SUPFAM" id="SSF52029">
    <property type="entry name" value="GroEL apical domain-like"/>
    <property type="match status" value="1"/>
</dbReference>
<feature type="region of interest" description="Disordered" evidence="11">
    <location>
        <begin position="1236"/>
        <end position="1268"/>
    </location>
</feature>
<dbReference type="GO" id="GO:0032438">
    <property type="term" value="P:melanosome organization"/>
    <property type="evidence" value="ECO:0007669"/>
    <property type="project" value="TreeGrafter"/>
</dbReference>
<dbReference type="Gene3D" id="3.30.40.10">
    <property type="entry name" value="Zinc/RING finger domain, C3HC4 (zinc finger)"/>
    <property type="match status" value="1"/>
</dbReference>
<dbReference type="Gene3D" id="3.30.810.10">
    <property type="entry name" value="2-Layer Sandwich"/>
    <property type="match status" value="2"/>
</dbReference>
<feature type="region of interest" description="Disordered" evidence="11">
    <location>
        <begin position="683"/>
        <end position="786"/>
    </location>
</feature>
<protein>
    <recommendedName>
        <fullName evidence="1">1-phosphatidylinositol-3-phosphate 5-kinase</fullName>
        <ecNumber evidence="1">2.7.1.150</ecNumber>
    </recommendedName>
</protein>
<accession>A0A835KYS3</accession>
<dbReference type="GO" id="GO:0012506">
    <property type="term" value="C:vesicle membrane"/>
    <property type="evidence" value="ECO:0007669"/>
    <property type="project" value="TreeGrafter"/>
</dbReference>
<dbReference type="PROSITE" id="PS51455">
    <property type="entry name" value="PIPK"/>
    <property type="match status" value="1"/>
</dbReference>
<feature type="compositionally biased region" description="Basic and acidic residues" evidence="11">
    <location>
        <begin position="698"/>
        <end position="729"/>
    </location>
</feature>
<evidence type="ECO:0000259" key="12">
    <source>
        <dbReference type="PROSITE" id="PS50178"/>
    </source>
</evidence>
<dbReference type="InterPro" id="IPR027409">
    <property type="entry name" value="GroEL-like_apical_dom_sf"/>
</dbReference>
<dbReference type="GO" id="GO:0052810">
    <property type="term" value="F:1-phosphatidylinositol-5-kinase activity"/>
    <property type="evidence" value="ECO:0007669"/>
    <property type="project" value="TreeGrafter"/>
</dbReference>
<comment type="caution">
    <text evidence="15">The sequence shown here is derived from an EMBL/GenBank/DDBJ whole genome shotgun (WGS) entry which is preliminary data.</text>
</comment>
<feature type="compositionally biased region" description="Polar residues" evidence="11">
    <location>
        <begin position="730"/>
        <end position="739"/>
    </location>
</feature>
<dbReference type="GO" id="GO:0035556">
    <property type="term" value="P:intracellular signal transduction"/>
    <property type="evidence" value="ECO:0007669"/>
    <property type="project" value="InterPro"/>
</dbReference>
<evidence type="ECO:0000256" key="1">
    <source>
        <dbReference type="ARBA" id="ARBA00012009"/>
    </source>
</evidence>
<name>A0A835KYS3_SPOEX</name>
<feature type="compositionally biased region" description="Basic and acidic residues" evidence="11">
    <location>
        <begin position="740"/>
        <end position="763"/>
    </location>
</feature>
<dbReference type="GO" id="GO:0005524">
    <property type="term" value="F:ATP binding"/>
    <property type="evidence" value="ECO:0007669"/>
    <property type="project" value="UniProtKB-UniRule"/>
</dbReference>
<dbReference type="SMART" id="SM00064">
    <property type="entry name" value="FYVE"/>
    <property type="match status" value="1"/>
</dbReference>
<dbReference type="GO" id="GO:1903426">
    <property type="term" value="P:regulation of reactive oxygen species biosynthetic process"/>
    <property type="evidence" value="ECO:0007669"/>
    <property type="project" value="TreeGrafter"/>
</dbReference>
<dbReference type="PROSITE" id="PS50178">
    <property type="entry name" value="ZF_FYVE"/>
    <property type="match status" value="1"/>
</dbReference>
<evidence type="ECO:0000256" key="8">
    <source>
        <dbReference type="ARBA" id="ARBA00022840"/>
    </source>
</evidence>
<dbReference type="SUPFAM" id="SSF54849">
    <property type="entry name" value="GroEL-intermediate domain like"/>
    <property type="match status" value="1"/>
</dbReference>
<dbReference type="InterPro" id="IPR002498">
    <property type="entry name" value="PInositol-4-P-4/5-kinase_core"/>
</dbReference>
<feature type="domain" description="PIPK" evidence="14">
    <location>
        <begin position="1408"/>
        <end position="1501"/>
    </location>
</feature>
<dbReference type="InterPro" id="IPR036388">
    <property type="entry name" value="WH-like_DNA-bd_sf"/>
</dbReference>
<feature type="region of interest" description="Disordered" evidence="11">
    <location>
        <begin position="363"/>
        <end position="390"/>
    </location>
</feature>
<dbReference type="Pfam" id="PF01504">
    <property type="entry name" value="PIP5K"/>
    <property type="match status" value="2"/>
</dbReference>
<dbReference type="Gene3D" id="1.10.10.10">
    <property type="entry name" value="Winged helix-like DNA-binding domain superfamily/Winged helix DNA-binding domain"/>
    <property type="match status" value="1"/>
</dbReference>
<dbReference type="GO" id="GO:0090385">
    <property type="term" value="P:phagosome-lysosome fusion"/>
    <property type="evidence" value="ECO:0007669"/>
    <property type="project" value="TreeGrafter"/>
</dbReference>
<dbReference type="SMART" id="SM00330">
    <property type="entry name" value="PIPKc"/>
    <property type="match status" value="1"/>
</dbReference>
<dbReference type="SUPFAM" id="SSF57903">
    <property type="entry name" value="FYVE/PHD zinc finger"/>
    <property type="match status" value="1"/>
</dbReference>